<feature type="domain" description="Putative tail fiber protein gp53-like C-terminal" evidence="1">
    <location>
        <begin position="164"/>
        <end position="240"/>
    </location>
</feature>
<keyword evidence="3" id="KW-1185">Reference proteome</keyword>
<dbReference type="AlphaFoldDB" id="A0A7Y0BNX2"/>
<evidence type="ECO:0000259" key="1">
    <source>
        <dbReference type="Pfam" id="PF21882"/>
    </source>
</evidence>
<dbReference type="InterPro" id="IPR054075">
    <property type="entry name" value="Gp53-like_C"/>
</dbReference>
<gene>
    <name evidence="2" type="ORF">HHL27_09055</name>
</gene>
<dbReference type="Proteomes" id="UP000583556">
    <property type="component" value="Unassembled WGS sequence"/>
</dbReference>
<sequence>MQQSDIPPRFLIPFADGAGAGYIRAIPQAHQAATSTDAPASLFDGFPPETFLPEASGGIPPNGKDFNGILNWLSLAVRWAQAGGPVFFDAALSSAIGGYPKGAVLASAATDGLFFVSQVNNNTADPDVNATNWQTMGATKRTIAGSAWRRVNSDGWIETGGVAAIGRSTEGNFTLTFPQAFPNACLGVVATVINSSQSNTGQTTIQEVSLSAGSALLYAQNHQSSLVDIAGGIRWRAWGY</sequence>
<evidence type="ECO:0000313" key="3">
    <source>
        <dbReference type="Proteomes" id="UP000583556"/>
    </source>
</evidence>
<reference evidence="2 3" key="1">
    <citation type="submission" date="2020-04" db="EMBL/GenBank/DDBJ databases">
        <title>Novosphingobium sp. TW-4 isolated from soil.</title>
        <authorList>
            <person name="Dahal R.H."/>
            <person name="Chaudhary D.K."/>
        </authorList>
    </citation>
    <scope>NUCLEOTIDE SEQUENCE [LARGE SCALE GENOMIC DNA]</scope>
    <source>
        <strain evidence="2 3">TW-4</strain>
    </source>
</reference>
<accession>A0A7Y0BNX2</accession>
<name>A0A7Y0BNX2_9SPHN</name>
<dbReference type="Pfam" id="PF21882">
    <property type="entry name" value="Gp53-like_C"/>
    <property type="match status" value="1"/>
</dbReference>
<comment type="caution">
    <text evidence="2">The sequence shown here is derived from an EMBL/GenBank/DDBJ whole genome shotgun (WGS) entry which is preliminary data.</text>
</comment>
<dbReference type="EMBL" id="JABBGM010000003">
    <property type="protein sequence ID" value="NML93814.1"/>
    <property type="molecule type" value="Genomic_DNA"/>
</dbReference>
<proteinExistence type="predicted"/>
<dbReference type="Gene3D" id="2.60.40.3940">
    <property type="match status" value="1"/>
</dbReference>
<organism evidence="2 3">
    <name type="scientific">Novosphingobium olei</name>
    <dbReference type="NCBI Taxonomy" id="2728851"/>
    <lineage>
        <taxon>Bacteria</taxon>
        <taxon>Pseudomonadati</taxon>
        <taxon>Pseudomonadota</taxon>
        <taxon>Alphaproteobacteria</taxon>
        <taxon>Sphingomonadales</taxon>
        <taxon>Sphingomonadaceae</taxon>
        <taxon>Novosphingobium</taxon>
    </lineage>
</organism>
<dbReference type="RefSeq" id="WP_169493077.1">
    <property type="nucleotide sequence ID" value="NZ_JABBGM010000003.1"/>
</dbReference>
<protein>
    <recommendedName>
        <fullName evidence="1">Putative tail fiber protein gp53-like C-terminal domain-containing protein</fullName>
    </recommendedName>
</protein>
<evidence type="ECO:0000313" key="2">
    <source>
        <dbReference type="EMBL" id="NML93814.1"/>
    </source>
</evidence>